<dbReference type="PROSITE" id="PS51257">
    <property type="entry name" value="PROKAR_LIPOPROTEIN"/>
    <property type="match status" value="1"/>
</dbReference>
<dbReference type="Proteomes" id="UP000289703">
    <property type="component" value="Unassembled WGS sequence"/>
</dbReference>
<sequence>MKIKFLSMLALAATLLISCNNDDTNEIPVLDTNQGIMLKNGETKLITEEELKITDSESNPAEIIFTITKAPIHGKLVKITDTETSITIFSQKDIDDKQIQYIHDSSFETSDSFTFTVTDGENIISESEFSISIYSSLSYVINYGSYSGDKSTISVYEENSELLTNRHYETVNTVPMVSNVQYAYNYDGKIFMMGNNLDQIFWVDEVTFKQTQNGITDGIIKPRFCVADGNYLYVSCWGGNIWEDITLSYIAKVNLDTKKVEKKIALEGGPEGLAIVNGKLYAALNYKKSIAVMDLDTEAISYIETQAVSSYFIKDKKDNLYVSQIDSYSNPSTEEGLAYINTTTNAYELYKLEGISSSYVNIMSANDDFSKLYVMTSAYDASWNLSGAIAVFDTATKSFEATNLVEGISGLNGVGFSDDKVFCFVSPSTTANGKLVTYSTNGTLIKEYETGISPLMLLEVK</sequence>
<dbReference type="SUPFAM" id="SSF50974">
    <property type="entry name" value="Nitrous oxide reductase, N-terminal domain"/>
    <property type="match status" value="1"/>
</dbReference>
<dbReference type="InterPro" id="IPR051561">
    <property type="entry name" value="FRAS1_ECM"/>
</dbReference>
<dbReference type="GO" id="GO:0009653">
    <property type="term" value="P:anatomical structure morphogenesis"/>
    <property type="evidence" value="ECO:0007669"/>
    <property type="project" value="TreeGrafter"/>
</dbReference>
<gene>
    <name evidence="4" type="ORF">EO244_12310</name>
</gene>
<dbReference type="PROSITE" id="PS51854">
    <property type="entry name" value="CSPG"/>
    <property type="match status" value="1"/>
</dbReference>
<dbReference type="EMBL" id="SAXA01000011">
    <property type="protein sequence ID" value="RXQ91526.1"/>
    <property type="molecule type" value="Genomic_DNA"/>
</dbReference>
<dbReference type="Gene3D" id="2.130.10.10">
    <property type="entry name" value="YVTN repeat-like/Quinoprotein amine dehydrogenase"/>
    <property type="match status" value="1"/>
</dbReference>
<evidence type="ECO:0000256" key="3">
    <source>
        <dbReference type="ARBA" id="ARBA00023180"/>
    </source>
</evidence>
<name>A0A4Q1JJL9_9BACT</name>
<dbReference type="RefSeq" id="WP_129254978.1">
    <property type="nucleotide sequence ID" value="NZ_SAXA01000011.1"/>
</dbReference>
<reference evidence="4 5" key="1">
    <citation type="submission" date="2019-01" db="EMBL/GenBank/DDBJ databases">
        <title>Ancylomarina salipaludis sp. nov., isolated from a salt marsh.</title>
        <authorList>
            <person name="Yoon J.-H."/>
        </authorList>
    </citation>
    <scope>NUCLEOTIDE SEQUENCE [LARGE SCALE GENOMIC DNA]</scope>
    <source>
        <strain evidence="4 5">SHSM-M15</strain>
    </source>
</reference>
<keyword evidence="2" id="KW-0677">Repeat</keyword>
<comment type="caution">
    <text evidence="4">The sequence shown here is derived from an EMBL/GenBank/DDBJ whole genome shotgun (WGS) entry which is preliminary data.</text>
</comment>
<dbReference type="InterPro" id="IPR011045">
    <property type="entry name" value="N2O_reductase_N"/>
</dbReference>
<dbReference type="AlphaFoldDB" id="A0A4Q1JJL9"/>
<dbReference type="PANTHER" id="PTHR45739:SF8">
    <property type="entry name" value="FRAS1-RELATED EXTRACELLULAR MATRIX PROTEIN 1"/>
    <property type="match status" value="1"/>
</dbReference>
<keyword evidence="3" id="KW-0325">Glycoprotein</keyword>
<dbReference type="OrthoDB" id="9773938at2"/>
<keyword evidence="5" id="KW-1185">Reference proteome</keyword>
<proteinExistence type="predicted"/>
<protein>
    <recommendedName>
        <fullName evidence="6">YncE family protein</fullName>
    </recommendedName>
</protein>
<dbReference type="InterPro" id="IPR015943">
    <property type="entry name" value="WD40/YVTN_repeat-like_dom_sf"/>
</dbReference>
<evidence type="ECO:0000256" key="2">
    <source>
        <dbReference type="ARBA" id="ARBA00022737"/>
    </source>
</evidence>
<dbReference type="InterPro" id="IPR039005">
    <property type="entry name" value="CSPG_rpt"/>
</dbReference>
<evidence type="ECO:0000313" key="5">
    <source>
        <dbReference type="Proteomes" id="UP000289703"/>
    </source>
</evidence>
<evidence type="ECO:0008006" key="6">
    <source>
        <dbReference type="Google" id="ProtNLM"/>
    </source>
</evidence>
<evidence type="ECO:0000313" key="4">
    <source>
        <dbReference type="EMBL" id="RXQ91526.1"/>
    </source>
</evidence>
<organism evidence="4 5">
    <name type="scientific">Ancylomarina salipaludis</name>
    <dbReference type="NCBI Taxonomy" id="2501299"/>
    <lineage>
        <taxon>Bacteria</taxon>
        <taxon>Pseudomonadati</taxon>
        <taxon>Bacteroidota</taxon>
        <taxon>Bacteroidia</taxon>
        <taxon>Marinilabiliales</taxon>
        <taxon>Marinifilaceae</taxon>
        <taxon>Ancylomarina</taxon>
    </lineage>
</organism>
<keyword evidence="1" id="KW-0732">Signal</keyword>
<accession>A0A4Q1JJL9</accession>
<evidence type="ECO:0000256" key="1">
    <source>
        <dbReference type="ARBA" id="ARBA00022729"/>
    </source>
</evidence>
<dbReference type="PANTHER" id="PTHR45739">
    <property type="entry name" value="MATRIX PROTEIN, PUTATIVE-RELATED"/>
    <property type="match status" value="1"/>
</dbReference>
<dbReference type="Pfam" id="PF16184">
    <property type="entry name" value="Cadherin_3"/>
    <property type="match status" value="1"/>
</dbReference>